<dbReference type="Proteomes" id="UP001140562">
    <property type="component" value="Unassembled WGS sequence"/>
</dbReference>
<evidence type="ECO:0000313" key="3">
    <source>
        <dbReference type="EMBL" id="KAJ4333901.1"/>
    </source>
</evidence>
<feature type="region of interest" description="Disordered" evidence="1">
    <location>
        <begin position="399"/>
        <end position="439"/>
    </location>
</feature>
<proteinExistence type="predicted"/>
<feature type="domain" description="Peptidase C14 caspase" evidence="2">
    <location>
        <begin position="77"/>
        <end position="219"/>
    </location>
</feature>
<dbReference type="GO" id="GO:0004197">
    <property type="term" value="F:cysteine-type endopeptidase activity"/>
    <property type="evidence" value="ECO:0007669"/>
    <property type="project" value="InterPro"/>
</dbReference>
<gene>
    <name evidence="3" type="ORF">N0V87_007271</name>
</gene>
<accession>A0A9W8WV73</accession>
<evidence type="ECO:0000313" key="4">
    <source>
        <dbReference type="Proteomes" id="UP001140562"/>
    </source>
</evidence>
<evidence type="ECO:0000256" key="1">
    <source>
        <dbReference type="SAM" id="MobiDB-lite"/>
    </source>
</evidence>
<dbReference type="OrthoDB" id="4760831at2759"/>
<reference evidence="3" key="1">
    <citation type="submission" date="2022-10" db="EMBL/GenBank/DDBJ databases">
        <title>Tapping the CABI collections for fungal endophytes: first genome assemblies for Collariella, Neodidymelliopsis, Ascochyta clinopodiicola, Didymella pomorum, Didymosphaeria variabile, Neocosmospora piperis and Neocucurbitaria cava.</title>
        <authorList>
            <person name="Hill R."/>
        </authorList>
    </citation>
    <scope>NUCLEOTIDE SEQUENCE</scope>
    <source>
        <strain evidence="3">IMI 360193</strain>
    </source>
</reference>
<dbReference type="GO" id="GO:0006508">
    <property type="term" value="P:proteolysis"/>
    <property type="evidence" value="ECO:0007669"/>
    <property type="project" value="InterPro"/>
</dbReference>
<sequence>MPNLAVQTTLSRQNSTIAEDAGVLRPGDEKAKEELTREAERAAIFQKMSNDTLDIPNGYRKVEVLILRWHESIDEFTGHSKEIKDLKNIFRNGFGYGCAIQNIENDGPPQLALNIAIASHVQKHHEEDTLLIVYYTGHGNKLSRDNEGSQYLQLSATDDWNKTTGTFPPTATWNEAEGPLLHHARGDVLVILDCCFASMAAWKGTSHSLRSYQLLAASSMDGMTKGPGDESFTRALCQSLEELREESKGGCFPVIKLQERINKKRKVQSALVWDRLQKYGRHIQLGELVEPQKREASFSRQDPEEASLVLRFSLKTTDLSDDRIRSLARKLPEICKEVEVPVRQIDWVRMERRDQEQTIRKVLSAFRRNIEVHRALERTQQPDLYLNQKIRLSPIQTPYGQHVKVPNPRHGSIRRMTNRTPPHPSEVATWQSTHQRPEARPDVQKLGQAFWRHKRFWFYLLKVPTTMGLLLAVPYSLKDRLKLALLAVCLSLVWRQNPGIAKKVDKCVERKAQKCSEISESIVEGLQRTSTF</sequence>
<comment type="caution">
    <text evidence="3">The sequence shown here is derived from an EMBL/GenBank/DDBJ whole genome shotgun (WGS) entry which is preliminary data.</text>
</comment>
<dbReference type="Gene3D" id="3.40.50.1460">
    <property type="match status" value="1"/>
</dbReference>
<keyword evidence="4" id="KW-1185">Reference proteome</keyword>
<dbReference type="Pfam" id="PF00656">
    <property type="entry name" value="Peptidase_C14"/>
    <property type="match status" value="1"/>
</dbReference>
<dbReference type="InterPro" id="IPR011600">
    <property type="entry name" value="Pept_C14_caspase"/>
</dbReference>
<protein>
    <recommendedName>
        <fullName evidence="2">Peptidase C14 caspase domain-containing protein</fullName>
    </recommendedName>
</protein>
<name>A0A9W8WV73_9PLEO</name>
<evidence type="ECO:0000259" key="2">
    <source>
        <dbReference type="Pfam" id="PF00656"/>
    </source>
</evidence>
<organism evidence="3 4">
    <name type="scientific">Didymella glomerata</name>
    <dbReference type="NCBI Taxonomy" id="749621"/>
    <lineage>
        <taxon>Eukaryota</taxon>
        <taxon>Fungi</taxon>
        <taxon>Dikarya</taxon>
        <taxon>Ascomycota</taxon>
        <taxon>Pezizomycotina</taxon>
        <taxon>Dothideomycetes</taxon>
        <taxon>Pleosporomycetidae</taxon>
        <taxon>Pleosporales</taxon>
        <taxon>Pleosporineae</taxon>
        <taxon>Didymellaceae</taxon>
        <taxon>Didymella</taxon>
    </lineage>
</organism>
<dbReference type="AlphaFoldDB" id="A0A9W8WV73"/>
<dbReference type="EMBL" id="JAPEUV010000086">
    <property type="protein sequence ID" value="KAJ4333901.1"/>
    <property type="molecule type" value="Genomic_DNA"/>
</dbReference>